<keyword evidence="3 13" id="KW-0479">Metal-binding</keyword>
<gene>
    <name evidence="17" type="primary">jg19637</name>
    <name evidence="17" type="ORF">PAEG_LOCUS22966</name>
</gene>
<organism evidence="17 18">
    <name type="scientific">Pararge aegeria aegeria</name>
    <dbReference type="NCBI Taxonomy" id="348720"/>
    <lineage>
        <taxon>Eukaryota</taxon>
        <taxon>Metazoa</taxon>
        <taxon>Ecdysozoa</taxon>
        <taxon>Arthropoda</taxon>
        <taxon>Hexapoda</taxon>
        <taxon>Insecta</taxon>
        <taxon>Pterygota</taxon>
        <taxon>Neoptera</taxon>
        <taxon>Endopterygota</taxon>
        <taxon>Lepidoptera</taxon>
        <taxon>Glossata</taxon>
        <taxon>Ditrysia</taxon>
        <taxon>Papilionoidea</taxon>
        <taxon>Nymphalidae</taxon>
        <taxon>Satyrinae</taxon>
        <taxon>Satyrini</taxon>
        <taxon>Parargina</taxon>
        <taxon>Pararge</taxon>
    </lineage>
</organism>
<dbReference type="SUPFAM" id="SSF57716">
    <property type="entry name" value="Glucocorticoid receptor-like (DNA-binding domain)"/>
    <property type="match status" value="1"/>
</dbReference>
<evidence type="ECO:0000256" key="7">
    <source>
        <dbReference type="ARBA" id="ARBA00023054"/>
    </source>
</evidence>
<evidence type="ECO:0000256" key="11">
    <source>
        <dbReference type="ARBA" id="ARBA00023306"/>
    </source>
</evidence>
<keyword evidence="18" id="KW-1185">Reference proteome</keyword>
<dbReference type="Pfam" id="PF05485">
    <property type="entry name" value="THAP"/>
    <property type="match status" value="1"/>
</dbReference>
<feature type="binding site" evidence="13">
    <location>
        <position position="88"/>
    </location>
    <ligand>
        <name>Zn(2+)</name>
        <dbReference type="ChEBI" id="CHEBI:29105"/>
    </ligand>
</feature>
<feature type="binding site" evidence="13">
    <location>
        <position position="91"/>
    </location>
    <ligand>
        <name>Zn(2+)</name>
        <dbReference type="ChEBI" id="CHEBI:29105"/>
    </ligand>
</feature>
<sequence>MRCCVPLCRSTRENVSTSQRKENITFYGFPSEVHLRAAWLKALGKQDSNLSNSAVVCSQHFLDDEMYETESGFRQVYAGAVPSTVQVCMICLDSDRKLLLMSKHKLEEAYEKLTGYPLFDLGKLKQTVCVLCAQRLRNFRRFRAKSLRARTLMMDLVKKQDSAEQSSPGQLVPNKSPGIKPRV</sequence>
<keyword evidence="7" id="KW-0175">Coiled coil</keyword>
<evidence type="ECO:0000256" key="10">
    <source>
        <dbReference type="ARBA" id="ARBA00023242"/>
    </source>
</evidence>
<name>A0A8S4SCT6_9NEOP</name>
<evidence type="ECO:0000256" key="1">
    <source>
        <dbReference type="ARBA" id="ARBA00004642"/>
    </source>
</evidence>
<dbReference type="PROSITE" id="PS51915">
    <property type="entry name" value="ZAD"/>
    <property type="match status" value="1"/>
</dbReference>
<feature type="domain" description="ZAD" evidence="16">
    <location>
        <begin position="86"/>
        <end position="156"/>
    </location>
</feature>
<evidence type="ECO:0000259" key="15">
    <source>
        <dbReference type="PROSITE" id="PS50950"/>
    </source>
</evidence>
<comment type="similarity">
    <text evidence="2">Belongs to the THAP1 family.</text>
</comment>
<evidence type="ECO:0000256" key="8">
    <source>
        <dbReference type="ARBA" id="ARBA00023125"/>
    </source>
</evidence>
<reference evidence="17" key="1">
    <citation type="submission" date="2022-03" db="EMBL/GenBank/DDBJ databases">
        <authorList>
            <person name="Lindestad O."/>
        </authorList>
    </citation>
    <scope>NUCLEOTIDE SEQUENCE</scope>
</reference>
<comment type="subcellular location">
    <subcellularLocation>
        <location evidence="1">Nucleus</location>
        <location evidence="1">Nucleoplasm</location>
    </subcellularLocation>
</comment>
<evidence type="ECO:0000259" key="16">
    <source>
        <dbReference type="PROSITE" id="PS51915"/>
    </source>
</evidence>
<accession>A0A8S4SCT6</accession>
<dbReference type="Proteomes" id="UP000838756">
    <property type="component" value="Unassembled WGS sequence"/>
</dbReference>
<keyword evidence="5 13" id="KW-0862">Zinc</keyword>
<keyword evidence="8 12" id="KW-0238">DNA-binding</keyword>
<dbReference type="PANTHER" id="PTHR46600:SF1">
    <property type="entry name" value="THAP DOMAIN-CONTAINING PROTEIN 1"/>
    <property type="match status" value="1"/>
</dbReference>
<dbReference type="Pfam" id="PF07776">
    <property type="entry name" value="zf-AD"/>
    <property type="match status" value="1"/>
</dbReference>
<keyword evidence="10" id="KW-0539">Nucleus</keyword>
<dbReference type="GO" id="GO:0005654">
    <property type="term" value="C:nucleoplasm"/>
    <property type="evidence" value="ECO:0007669"/>
    <property type="project" value="UniProtKB-SubCell"/>
</dbReference>
<dbReference type="InterPro" id="IPR038441">
    <property type="entry name" value="THAP_Znf_sf"/>
</dbReference>
<keyword evidence="4 12" id="KW-0863">Zinc-finger</keyword>
<evidence type="ECO:0000313" key="18">
    <source>
        <dbReference type="Proteomes" id="UP000838756"/>
    </source>
</evidence>
<dbReference type="PANTHER" id="PTHR46600">
    <property type="entry name" value="THAP DOMAIN-CONTAINING"/>
    <property type="match status" value="1"/>
</dbReference>
<feature type="binding site" evidence="13">
    <location>
        <position position="132"/>
    </location>
    <ligand>
        <name>Zn(2+)</name>
        <dbReference type="ChEBI" id="CHEBI:29105"/>
    </ligand>
</feature>
<feature type="domain" description="THAP-type" evidence="15">
    <location>
        <begin position="1"/>
        <end position="85"/>
    </location>
</feature>
<dbReference type="Gene3D" id="6.20.210.20">
    <property type="entry name" value="THAP domain"/>
    <property type="match status" value="1"/>
</dbReference>
<evidence type="ECO:0000256" key="2">
    <source>
        <dbReference type="ARBA" id="ARBA00006177"/>
    </source>
</evidence>
<proteinExistence type="inferred from homology"/>
<evidence type="ECO:0000256" key="13">
    <source>
        <dbReference type="PROSITE-ProRule" id="PRU01263"/>
    </source>
</evidence>
<dbReference type="SMART" id="SM00868">
    <property type="entry name" value="zf-AD"/>
    <property type="match status" value="1"/>
</dbReference>
<evidence type="ECO:0000256" key="4">
    <source>
        <dbReference type="ARBA" id="ARBA00022771"/>
    </source>
</evidence>
<protein>
    <submittedName>
        <fullName evidence="17">Jg19637 protein</fullName>
    </submittedName>
</protein>
<dbReference type="OrthoDB" id="7312725at2759"/>
<evidence type="ECO:0000256" key="3">
    <source>
        <dbReference type="ARBA" id="ARBA00022723"/>
    </source>
</evidence>
<feature type="region of interest" description="Disordered" evidence="14">
    <location>
        <begin position="160"/>
        <end position="183"/>
    </location>
</feature>
<dbReference type="PROSITE" id="PS50950">
    <property type="entry name" value="ZF_THAP"/>
    <property type="match status" value="1"/>
</dbReference>
<evidence type="ECO:0000256" key="6">
    <source>
        <dbReference type="ARBA" id="ARBA00023015"/>
    </source>
</evidence>
<feature type="binding site" evidence="13">
    <location>
        <position position="129"/>
    </location>
    <ligand>
        <name>Zn(2+)</name>
        <dbReference type="ChEBI" id="CHEBI:29105"/>
    </ligand>
</feature>
<evidence type="ECO:0000256" key="9">
    <source>
        <dbReference type="ARBA" id="ARBA00023163"/>
    </source>
</evidence>
<dbReference type="SMART" id="SM00980">
    <property type="entry name" value="THAP"/>
    <property type="match status" value="1"/>
</dbReference>
<dbReference type="InterPro" id="IPR012934">
    <property type="entry name" value="Znf_AD"/>
</dbReference>
<dbReference type="GO" id="GO:0043565">
    <property type="term" value="F:sequence-specific DNA binding"/>
    <property type="evidence" value="ECO:0007669"/>
    <property type="project" value="InterPro"/>
</dbReference>
<evidence type="ECO:0000256" key="5">
    <source>
        <dbReference type="ARBA" id="ARBA00022833"/>
    </source>
</evidence>
<evidence type="ECO:0000256" key="12">
    <source>
        <dbReference type="PROSITE-ProRule" id="PRU00309"/>
    </source>
</evidence>
<keyword evidence="6" id="KW-0805">Transcription regulation</keyword>
<dbReference type="InterPro" id="IPR006612">
    <property type="entry name" value="THAP_Znf"/>
</dbReference>
<dbReference type="InterPro" id="IPR026516">
    <property type="entry name" value="THAP1/10"/>
</dbReference>
<dbReference type="AlphaFoldDB" id="A0A8S4SCT6"/>
<dbReference type="EMBL" id="CAKXAJ010026111">
    <property type="protein sequence ID" value="CAH2256682.1"/>
    <property type="molecule type" value="Genomic_DNA"/>
</dbReference>
<dbReference type="GO" id="GO:0008270">
    <property type="term" value="F:zinc ion binding"/>
    <property type="evidence" value="ECO:0007669"/>
    <property type="project" value="UniProtKB-UniRule"/>
</dbReference>
<comment type="caution">
    <text evidence="17">The sequence shown here is derived from an EMBL/GenBank/DDBJ whole genome shotgun (WGS) entry which is preliminary data.</text>
</comment>
<keyword evidence="11" id="KW-0131">Cell cycle</keyword>
<evidence type="ECO:0000256" key="14">
    <source>
        <dbReference type="SAM" id="MobiDB-lite"/>
    </source>
</evidence>
<keyword evidence="9" id="KW-0804">Transcription</keyword>
<evidence type="ECO:0000313" key="17">
    <source>
        <dbReference type="EMBL" id="CAH2256682.1"/>
    </source>
</evidence>